<proteinExistence type="predicted"/>
<gene>
    <name evidence="2" type="ORF">DFH07DRAFT_940492</name>
</gene>
<dbReference type="Proteomes" id="UP001215280">
    <property type="component" value="Unassembled WGS sequence"/>
</dbReference>
<dbReference type="InterPro" id="IPR011989">
    <property type="entry name" value="ARM-like"/>
</dbReference>
<dbReference type="InterPro" id="IPR016024">
    <property type="entry name" value="ARM-type_fold"/>
</dbReference>
<feature type="region of interest" description="Disordered" evidence="1">
    <location>
        <begin position="148"/>
        <end position="170"/>
    </location>
</feature>
<dbReference type="PANTHER" id="PTHR23314">
    <property type="entry name" value="SPERM-ASSOCIATED ANTIGEN 6 ARMADILLO REPEAT-CONTAINING"/>
    <property type="match status" value="1"/>
</dbReference>
<evidence type="ECO:0000313" key="2">
    <source>
        <dbReference type="EMBL" id="KAJ7757399.1"/>
    </source>
</evidence>
<dbReference type="SUPFAM" id="SSF48371">
    <property type="entry name" value="ARM repeat"/>
    <property type="match status" value="1"/>
</dbReference>
<accession>A0AAD7NEK4</accession>
<dbReference type="Gene3D" id="1.25.10.10">
    <property type="entry name" value="Leucine-rich Repeat Variant"/>
    <property type="match status" value="2"/>
</dbReference>
<dbReference type="AlphaFoldDB" id="A0AAD7NEK4"/>
<dbReference type="InterPro" id="IPR000225">
    <property type="entry name" value="Armadillo"/>
</dbReference>
<sequence length="982" mass="107760">MSNGESRLDIRHATDTQDMAQIMAGYWTSPASSVVNAAMSRRWDQHRSTPDHMARALQSLSLLDAWSGFWTAFVELNRNLTETLDLLSTGTVVLALKMFRAKDCCPGRTPSPGLATRDPGLWARSKPEPMSSPQVGLRVGLKFLKCPRPGPATRARDQGPRPGPEPGYPTGRVYQAGYSEVLIHIHNQRAAFTRRNHPKPGPEPDPDTTWGRPRALARAQEIRSTSPRPTFRPDQYYSCYAGMNLSTICQYPHLHLDNPTFAVPRAHLSRQIKSGCSSTSCLAMKNSSCTSPRQINPENPISPFCSPMAGRPRPSRPPSIESWWTDRNPPGTTIDLHALAKPLLKALHHQKALSLIAKGTDSLLENDSARDLGTYLTFKEIWSSTRALVLAHLSARAYGDESDARAIVEGEALDCAMFLIQSTKDVNLRGLACTLVGNVASYQALHAAILRLEPCADVADCLLERGSEIRASAMYALSQIARWSEDGARAVVETRALQSSAELLLSADSHLLSSTCFTLGNIAAHPSLKANVLELSPLPGDHTQHRQSGVVQEKAAYALACISAGSEAGAHAVVDAAVLPRAPTLLASTNPDTLAFTCFLLGNIARHKVLHAPLLAVHPCIRLVALAEFSRISLWTGHWGLLIMLCCSHYNVHVQSSAQYALAQIGRGAHRHMAKFMDRIPGGRRMWDSLRHPKSRVPTPDPPDIAAGQGPLRRQYGYEVEFQMRAGHILQQLALRSTNLFEEWPIFTIFDRWLRKWALGLDSCVPPVSSEGQVLGDAYFLNLPVIYLPATSLPHLSRPESRPSVANPTQESYLIIGGGTSLAAASGRDARLNLDAHPLAPEQAARFGDSVRVCVGDILVPQSISKAVKSCGTTCIIYPGMVSTAATSMVLYPQGPDQPFRIPEQEAKWHKELVELHKKVNMDDVRNVLSAALETWGVGRGIAQQNSYLFLFYSKSYDLQIKEDQEYISLSLDVHQNLIQGY</sequence>
<dbReference type="GO" id="GO:0003341">
    <property type="term" value="P:cilium movement"/>
    <property type="evidence" value="ECO:0007669"/>
    <property type="project" value="TreeGrafter"/>
</dbReference>
<reference evidence="2" key="1">
    <citation type="submission" date="2023-03" db="EMBL/GenBank/DDBJ databases">
        <title>Massive genome expansion in bonnet fungi (Mycena s.s.) driven by repeated elements and novel gene families across ecological guilds.</title>
        <authorList>
            <consortium name="Lawrence Berkeley National Laboratory"/>
            <person name="Harder C.B."/>
            <person name="Miyauchi S."/>
            <person name="Viragh M."/>
            <person name="Kuo A."/>
            <person name="Thoen E."/>
            <person name="Andreopoulos B."/>
            <person name="Lu D."/>
            <person name="Skrede I."/>
            <person name="Drula E."/>
            <person name="Henrissat B."/>
            <person name="Morin E."/>
            <person name="Kohler A."/>
            <person name="Barry K."/>
            <person name="LaButti K."/>
            <person name="Morin E."/>
            <person name="Salamov A."/>
            <person name="Lipzen A."/>
            <person name="Mereny Z."/>
            <person name="Hegedus B."/>
            <person name="Baldrian P."/>
            <person name="Stursova M."/>
            <person name="Weitz H."/>
            <person name="Taylor A."/>
            <person name="Grigoriev I.V."/>
            <person name="Nagy L.G."/>
            <person name="Martin F."/>
            <person name="Kauserud H."/>
        </authorList>
    </citation>
    <scope>NUCLEOTIDE SEQUENCE</scope>
    <source>
        <strain evidence="2">CBHHK188m</strain>
    </source>
</reference>
<protein>
    <submittedName>
        <fullName evidence="2">Armadillo-type protein</fullName>
    </submittedName>
</protein>
<organism evidence="2 3">
    <name type="scientific">Mycena maculata</name>
    <dbReference type="NCBI Taxonomy" id="230809"/>
    <lineage>
        <taxon>Eukaryota</taxon>
        <taxon>Fungi</taxon>
        <taxon>Dikarya</taxon>
        <taxon>Basidiomycota</taxon>
        <taxon>Agaricomycotina</taxon>
        <taxon>Agaricomycetes</taxon>
        <taxon>Agaricomycetidae</taxon>
        <taxon>Agaricales</taxon>
        <taxon>Marasmiineae</taxon>
        <taxon>Mycenaceae</taxon>
        <taxon>Mycena</taxon>
    </lineage>
</organism>
<comment type="caution">
    <text evidence="2">The sequence shown here is derived from an EMBL/GenBank/DDBJ whole genome shotgun (WGS) entry which is preliminary data.</text>
</comment>
<evidence type="ECO:0000313" key="3">
    <source>
        <dbReference type="Proteomes" id="UP001215280"/>
    </source>
</evidence>
<dbReference type="EMBL" id="JARJLG010000058">
    <property type="protein sequence ID" value="KAJ7757399.1"/>
    <property type="molecule type" value="Genomic_DNA"/>
</dbReference>
<feature type="region of interest" description="Disordered" evidence="1">
    <location>
        <begin position="110"/>
        <end position="134"/>
    </location>
</feature>
<dbReference type="GO" id="GO:0015630">
    <property type="term" value="C:microtubule cytoskeleton"/>
    <property type="evidence" value="ECO:0007669"/>
    <property type="project" value="TreeGrafter"/>
</dbReference>
<dbReference type="GO" id="GO:0008017">
    <property type="term" value="F:microtubule binding"/>
    <property type="evidence" value="ECO:0007669"/>
    <property type="project" value="TreeGrafter"/>
</dbReference>
<name>A0AAD7NEK4_9AGAR</name>
<dbReference type="SMART" id="SM00185">
    <property type="entry name" value="ARM"/>
    <property type="match status" value="3"/>
</dbReference>
<keyword evidence="3" id="KW-1185">Reference proteome</keyword>
<evidence type="ECO:0000256" key="1">
    <source>
        <dbReference type="SAM" id="MobiDB-lite"/>
    </source>
</evidence>
<dbReference type="PANTHER" id="PTHR23314:SF0">
    <property type="entry name" value="SPERM-ASSOCIATED ANTIGEN 6"/>
    <property type="match status" value="1"/>
</dbReference>